<evidence type="ECO:0000256" key="4">
    <source>
        <dbReference type="ARBA" id="ARBA00022771"/>
    </source>
</evidence>
<feature type="domain" description="C2H2-type" evidence="10">
    <location>
        <begin position="455"/>
        <end position="484"/>
    </location>
</feature>
<proteinExistence type="predicted"/>
<protein>
    <recommendedName>
        <fullName evidence="10">C2H2-type domain-containing protein</fullName>
    </recommendedName>
</protein>
<name>A0ABP1S043_9HEXA</name>
<evidence type="ECO:0000256" key="2">
    <source>
        <dbReference type="ARBA" id="ARBA00022723"/>
    </source>
</evidence>
<feature type="compositionally biased region" description="Low complexity" evidence="9">
    <location>
        <begin position="329"/>
        <end position="342"/>
    </location>
</feature>
<feature type="compositionally biased region" description="Basic residues" evidence="9">
    <location>
        <begin position="100"/>
        <end position="110"/>
    </location>
</feature>
<feature type="compositionally biased region" description="Basic and acidic residues" evidence="9">
    <location>
        <begin position="226"/>
        <end position="241"/>
    </location>
</feature>
<feature type="region of interest" description="Disordered" evidence="9">
    <location>
        <begin position="852"/>
        <end position="912"/>
    </location>
</feature>
<evidence type="ECO:0000256" key="5">
    <source>
        <dbReference type="ARBA" id="ARBA00022833"/>
    </source>
</evidence>
<feature type="compositionally biased region" description="Low complexity" evidence="9">
    <location>
        <begin position="284"/>
        <end position="299"/>
    </location>
</feature>
<feature type="compositionally biased region" description="Low complexity" evidence="9">
    <location>
        <begin position="1213"/>
        <end position="1227"/>
    </location>
</feature>
<feature type="region of interest" description="Disordered" evidence="9">
    <location>
        <begin position="1"/>
        <end position="28"/>
    </location>
</feature>
<sequence length="1473" mass="163728">MGKRGKGLKTDDKNRGKETQLSTDDSAPSKKVLETVVVKSCVVTIDHNCWLLAEEALHKIGTSRSVCGHTIAESPKPIDGSKAVKTVSLKSELKKKLKIKKREKFCRKASKTSSSSLRRSPRKLSDNPKTKGSVVRRRQETLKKVSRALGSVRRHCAPSKNLNSVLPRRKSLRIRKKKSTQKSKLPSLNPKRNHKQSLSINGKTMERRDRDELNGSNCDDSSNQDINHHDDAPGVEDLLKDDSDDDPPMQVLERQDQIDDEEEEEDDAGDISLNLANDTDEESLLLSPSALPASSLFRSPSRKKSSDRKRQRQQSAEKFESSRFHTPERSPSPVPSTSSVSSSRRKEKRGRGRPRKPIEDVKSVTGKLYRKKLADRLLEAHNSNQEPRAHSSSSALTFSQSVLASNFEDADEEDEELLDDDDDGTPNSASKLKRWDNKSTFVYAKHKFVSNENKFRCDTCQVSFTALSSLKRHYGTIYHKQQEAAGGSSTLDLSDILRPDRQNEMPSTSAAAGLNLMPYSDPSPSSSLINNRRSHGRSRPGEQARTSSFVRRNAVDSIKKKYNAAADARRRKENSSMATSTITSWYQTQQKKKKQLSASNTTINWYMDDSSDDEGLIMEPCDEEDIENNFPNDISEDMFTEPKVWLSNSWKGNGVPHFSCEVCGESFAKKLEFTAHLFSHRQEEQRNEFFTCADCDTNCGDEKSLSFHCRLFLHSGSIVEARSRKYPCQKCGSIFPRREYYQKHVLTHRRPVFVCPHCSKKFEYKFYLGDHIKADHEGCVNIVPTVNGKPKVELLGTASLQLMAENSNTNMASETEGIPASVTNHRNSDLSTKKESVKSETKNVPEFITCEENGDESSRCSGTSREPPVSPTSQDGLSIMEKFLESQQGGDHTLSDSFAISEPESSEEYKHLGNGAGNHVLNGSITTDNGKQIVIQFEPNKKPIVSEDILDGAETGTDSNVIFSPLTIEIPRDTSSDKDGPEAEDFNEMLTINSTDSAKKVVRKPRTPIANDSLIGNITIQPVGLLGCGVKTMLLEKVPENSLTCQDCGKSFEHRKSLVKHVLYYRQNEKYSCQICSKSFRLKHHVSRHMKSFHNIDTNSTTSSTSGDQQGDGEELDLMISPGGSSGGLLAIPGTSKEVSGTSSGSSFTRQFTSGSGEDIRKRKFSSVKSALTKMRGMKGVRSKSSTATSTAAGSFENGDGGAKKRCVVQRGSTIDTPTPSSVSSSSTRKKMPGMLPIASSSTSVRDRGNELNPLVTYTTVFDSNGATAYKCLVCKKLYPSMFRLNSHSWFHTRPLKYRCNVCGAEFRFKHDLNAHKQVHKSDRIKFSCDKCPKAFSWRKDLLKHTRTKHNDDGAAVTSSATFSGGSSLSLLDDTLSRCPFCPLVFPQDGDLLNTHIKVSHGKCCVCRHCGQVLGSQELLDDHIEHEHEESHPPTPSPHPSPINMMDDFNDEPDEDELEQSPSSPEFELPELN</sequence>
<keyword evidence="6" id="KW-0238">DNA-binding</keyword>
<feature type="compositionally biased region" description="Low complexity" evidence="9">
    <location>
        <begin position="1134"/>
        <end position="1157"/>
    </location>
</feature>
<gene>
    <name evidence="11" type="ORF">ODALV1_LOCUS27908</name>
</gene>
<feature type="compositionally biased region" description="Acidic residues" evidence="9">
    <location>
        <begin position="258"/>
        <end position="269"/>
    </location>
</feature>
<dbReference type="PANTHER" id="PTHR16515:SF49">
    <property type="entry name" value="GASTRULA ZINC FINGER PROTEIN XLCGF49.1-LIKE-RELATED"/>
    <property type="match status" value="1"/>
</dbReference>
<dbReference type="InterPro" id="IPR050331">
    <property type="entry name" value="Zinc_finger"/>
</dbReference>
<evidence type="ECO:0000256" key="9">
    <source>
        <dbReference type="SAM" id="MobiDB-lite"/>
    </source>
</evidence>
<evidence type="ECO:0000256" key="6">
    <source>
        <dbReference type="ARBA" id="ARBA00023125"/>
    </source>
</evidence>
<feature type="compositionally biased region" description="Acidic residues" evidence="9">
    <location>
        <begin position="1448"/>
        <end position="1459"/>
    </location>
</feature>
<keyword evidence="7" id="KW-0539">Nucleus</keyword>
<feature type="compositionally biased region" description="Basic and acidic residues" evidence="9">
    <location>
        <begin position="204"/>
        <end position="213"/>
    </location>
</feature>
<dbReference type="EMBL" id="CAXLJM020000129">
    <property type="protein sequence ID" value="CAL8139607.1"/>
    <property type="molecule type" value="Genomic_DNA"/>
</dbReference>
<dbReference type="InterPro" id="IPR013087">
    <property type="entry name" value="Znf_C2H2_type"/>
</dbReference>
<accession>A0ABP1S043</accession>
<keyword evidence="3" id="KW-0677">Repeat</keyword>
<evidence type="ECO:0000256" key="7">
    <source>
        <dbReference type="ARBA" id="ARBA00023242"/>
    </source>
</evidence>
<dbReference type="SMART" id="SM00355">
    <property type="entry name" value="ZnF_C2H2"/>
    <property type="match status" value="12"/>
</dbReference>
<dbReference type="Proteomes" id="UP001642540">
    <property type="component" value="Unassembled WGS sequence"/>
</dbReference>
<feature type="compositionally biased region" description="Basic residues" evidence="9">
    <location>
        <begin position="343"/>
        <end position="355"/>
    </location>
</feature>
<feature type="compositionally biased region" description="Basic residues" evidence="9">
    <location>
        <begin position="300"/>
        <end position="312"/>
    </location>
</feature>
<dbReference type="SUPFAM" id="SSF57667">
    <property type="entry name" value="beta-beta-alpha zinc fingers"/>
    <property type="match status" value="4"/>
</dbReference>
<feature type="domain" description="C2H2-type" evidence="10">
    <location>
        <begin position="658"/>
        <end position="685"/>
    </location>
</feature>
<dbReference type="InterPro" id="IPR036236">
    <property type="entry name" value="Znf_C2H2_sf"/>
</dbReference>
<feature type="compositionally biased region" description="Basic residues" evidence="9">
    <location>
        <begin position="167"/>
        <end position="181"/>
    </location>
</feature>
<reference evidence="11 12" key="1">
    <citation type="submission" date="2024-08" db="EMBL/GenBank/DDBJ databases">
        <authorList>
            <person name="Cucini C."/>
            <person name="Frati F."/>
        </authorList>
    </citation>
    <scope>NUCLEOTIDE SEQUENCE [LARGE SCALE GENOMIC DNA]</scope>
</reference>
<comment type="caution">
    <text evidence="11">The sequence shown here is derived from an EMBL/GenBank/DDBJ whole genome shotgun (WGS) entry which is preliminary data.</text>
</comment>
<feature type="compositionally biased region" description="Basic and acidic residues" evidence="9">
    <location>
        <begin position="8"/>
        <end position="18"/>
    </location>
</feature>
<keyword evidence="4 8" id="KW-0863">Zinc-finger</keyword>
<keyword evidence="2" id="KW-0479">Metal-binding</keyword>
<evidence type="ECO:0000256" key="1">
    <source>
        <dbReference type="ARBA" id="ARBA00004123"/>
    </source>
</evidence>
<feature type="region of interest" description="Disordered" evidence="9">
    <location>
        <begin position="1426"/>
        <end position="1473"/>
    </location>
</feature>
<feature type="region of interest" description="Disordered" evidence="9">
    <location>
        <begin position="409"/>
        <end position="432"/>
    </location>
</feature>
<feature type="domain" description="C2H2-type" evidence="10">
    <location>
        <begin position="726"/>
        <end position="748"/>
    </location>
</feature>
<feature type="domain" description="C2H2-type" evidence="10">
    <location>
        <begin position="1071"/>
        <end position="1099"/>
    </location>
</feature>
<feature type="compositionally biased region" description="Polar residues" evidence="9">
    <location>
        <begin position="885"/>
        <end position="898"/>
    </location>
</feature>
<evidence type="ECO:0000256" key="3">
    <source>
        <dbReference type="ARBA" id="ARBA00022737"/>
    </source>
</evidence>
<feature type="compositionally biased region" description="Polar residues" evidence="9">
    <location>
        <begin position="381"/>
        <end position="396"/>
    </location>
</feature>
<feature type="domain" description="C2H2-type" evidence="10">
    <location>
        <begin position="1043"/>
        <end position="1071"/>
    </location>
</feature>
<dbReference type="Gene3D" id="3.30.160.60">
    <property type="entry name" value="Classic Zinc Finger"/>
    <property type="match status" value="3"/>
</dbReference>
<feature type="region of interest" description="Disordered" evidence="9">
    <location>
        <begin position="1093"/>
        <end position="1160"/>
    </location>
</feature>
<keyword evidence="12" id="KW-1185">Reference proteome</keyword>
<feature type="compositionally biased region" description="Acidic residues" evidence="9">
    <location>
        <begin position="409"/>
        <end position="424"/>
    </location>
</feature>
<feature type="compositionally biased region" description="Polar residues" evidence="9">
    <location>
        <begin position="214"/>
        <end position="225"/>
    </location>
</feature>
<feature type="domain" description="C2H2-type" evidence="10">
    <location>
        <begin position="1298"/>
        <end position="1325"/>
    </location>
</feature>
<evidence type="ECO:0000313" key="12">
    <source>
        <dbReference type="Proteomes" id="UP001642540"/>
    </source>
</evidence>
<feature type="compositionally biased region" description="Polar residues" evidence="9">
    <location>
        <begin position="522"/>
        <end position="531"/>
    </location>
</feature>
<feature type="region of interest" description="Disordered" evidence="9">
    <location>
        <begin position="500"/>
        <end position="549"/>
    </location>
</feature>
<dbReference type="PANTHER" id="PTHR16515">
    <property type="entry name" value="PR DOMAIN ZINC FINGER PROTEIN"/>
    <property type="match status" value="1"/>
</dbReference>
<dbReference type="Pfam" id="PF00096">
    <property type="entry name" value="zf-C2H2"/>
    <property type="match status" value="4"/>
</dbReference>
<organism evidence="11 12">
    <name type="scientific">Orchesella dallaii</name>
    <dbReference type="NCBI Taxonomy" id="48710"/>
    <lineage>
        <taxon>Eukaryota</taxon>
        <taxon>Metazoa</taxon>
        <taxon>Ecdysozoa</taxon>
        <taxon>Arthropoda</taxon>
        <taxon>Hexapoda</taxon>
        <taxon>Collembola</taxon>
        <taxon>Entomobryomorpha</taxon>
        <taxon>Entomobryoidea</taxon>
        <taxon>Orchesellidae</taxon>
        <taxon>Orchesellinae</taxon>
        <taxon>Orchesella</taxon>
    </lineage>
</organism>
<comment type="subcellular location">
    <subcellularLocation>
        <location evidence="1">Nucleus</location>
    </subcellularLocation>
</comment>
<feature type="domain" description="C2H2-type" evidence="10">
    <location>
        <begin position="1327"/>
        <end position="1355"/>
    </location>
</feature>
<keyword evidence="5" id="KW-0862">Zinc</keyword>
<feature type="region of interest" description="Disordered" evidence="9">
    <location>
        <begin position="1176"/>
        <end position="1245"/>
    </location>
</feature>
<feature type="compositionally biased region" description="Basic and acidic residues" evidence="9">
    <location>
        <begin position="315"/>
        <end position="328"/>
    </location>
</feature>
<evidence type="ECO:0000313" key="11">
    <source>
        <dbReference type="EMBL" id="CAL8139607.1"/>
    </source>
</evidence>
<evidence type="ECO:0000259" key="10">
    <source>
        <dbReference type="PROSITE" id="PS50157"/>
    </source>
</evidence>
<dbReference type="PROSITE" id="PS00028">
    <property type="entry name" value="ZINC_FINGER_C2H2_1"/>
    <property type="match status" value="9"/>
</dbReference>
<feature type="domain" description="C2H2-type" evidence="10">
    <location>
        <begin position="753"/>
        <end position="778"/>
    </location>
</feature>
<evidence type="ECO:0000256" key="8">
    <source>
        <dbReference type="PROSITE-ProRule" id="PRU00042"/>
    </source>
</evidence>
<feature type="region of interest" description="Disordered" evidence="9">
    <location>
        <begin position="100"/>
        <end position="396"/>
    </location>
</feature>
<dbReference type="PROSITE" id="PS50157">
    <property type="entry name" value="ZINC_FINGER_C2H2_2"/>
    <property type="match status" value="8"/>
</dbReference>